<protein>
    <submittedName>
        <fullName evidence="1">Uncharacterized protein</fullName>
    </submittedName>
</protein>
<gene>
    <name evidence="1" type="ORF">ACEZDB_32250</name>
</gene>
<dbReference type="Proteomes" id="UP001592530">
    <property type="component" value="Unassembled WGS sequence"/>
</dbReference>
<evidence type="ECO:0000313" key="2">
    <source>
        <dbReference type="Proteomes" id="UP001592530"/>
    </source>
</evidence>
<dbReference type="RefSeq" id="WP_380558268.1">
    <property type="nucleotide sequence ID" value="NZ_JBHEZY010000018.1"/>
</dbReference>
<evidence type="ECO:0000313" key="1">
    <source>
        <dbReference type="EMBL" id="MFC1435322.1"/>
    </source>
</evidence>
<name>A0ABV6XBD7_9ACTN</name>
<reference evidence="1 2" key="1">
    <citation type="submission" date="2024-09" db="EMBL/GenBank/DDBJ databases">
        <authorList>
            <person name="Lee S.D."/>
        </authorList>
    </citation>
    <scope>NUCLEOTIDE SEQUENCE [LARGE SCALE GENOMIC DNA]</scope>
    <source>
        <strain evidence="1 2">N1-3</strain>
    </source>
</reference>
<comment type="caution">
    <text evidence="1">The sequence shown here is derived from an EMBL/GenBank/DDBJ whole genome shotgun (WGS) entry which is preliminary data.</text>
</comment>
<dbReference type="EMBL" id="JBHEZY010000018">
    <property type="protein sequence ID" value="MFC1435322.1"/>
    <property type="molecule type" value="Genomic_DNA"/>
</dbReference>
<organism evidence="1 2">
    <name type="scientific">Streptacidiphilus alkalitolerans</name>
    <dbReference type="NCBI Taxonomy" id="3342712"/>
    <lineage>
        <taxon>Bacteria</taxon>
        <taxon>Bacillati</taxon>
        <taxon>Actinomycetota</taxon>
        <taxon>Actinomycetes</taxon>
        <taxon>Kitasatosporales</taxon>
        <taxon>Streptomycetaceae</taxon>
        <taxon>Streptacidiphilus</taxon>
    </lineage>
</organism>
<sequence>MTTTPRYDRIRLTDGHAPTQTDKGETAATTATRALAAWGITAHADEESMIGGDRNTWLIVGYNQTRNSFPDMHTEPYAVLYLYNDTDEEEELTIDRAPRPGDCWYVHVGDGTGHERLLLTCPADQLDECVDAVAEWITTPASLDPATALTAVVGTNG</sequence>
<accession>A0ABV6XBD7</accession>
<proteinExistence type="predicted"/>